<feature type="region of interest" description="Disordered" evidence="1">
    <location>
        <begin position="40"/>
        <end position="83"/>
    </location>
</feature>
<reference evidence="3" key="1">
    <citation type="submission" date="2023-08" db="EMBL/GenBank/DDBJ databases">
        <authorList>
            <person name="Audoor S."/>
            <person name="Bilcke G."/>
        </authorList>
    </citation>
    <scope>NUCLEOTIDE SEQUENCE</scope>
</reference>
<dbReference type="SUPFAM" id="SSF55724">
    <property type="entry name" value="Mog1p/PsbP-like"/>
    <property type="match status" value="1"/>
</dbReference>
<sequence>MVHHSRLLQSVSSLILLLVFSTVGVNSFFLPSKSAHYGSSSSSSSLTVQSSSTTINHHHHHHHHHHHGADPSSRDNDDSKLELSASTTRRQFWTTTIASAAGIVLGTTGAATTTTPANAFDRTDSKFSYRIQIPDSMKEGSKPVKTHQDEVNFGNSEIRGYQYGITVDPVRINSLKEFGTPEEVAARVVTAEVNRDGVFEVTLLKDPEVSNDDGGYLLEYLSSGKRGNKHYINKIFIDKNELYVLTAQCKQENFEQLEQELKATVKSFKV</sequence>
<feature type="compositionally biased region" description="Basic and acidic residues" evidence="1">
    <location>
        <begin position="68"/>
        <end position="81"/>
    </location>
</feature>
<evidence type="ECO:0000313" key="3">
    <source>
        <dbReference type="EMBL" id="CAJ1960350.1"/>
    </source>
</evidence>
<dbReference type="PANTHER" id="PTHR31407">
    <property type="match status" value="1"/>
</dbReference>
<comment type="caution">
    <text evidence="3">The sequence shown here is derived from an EMBL/GenBank/DDBJ whole genome shotgun (WGS) entry which is preliminary data.</text>
</comment>
<feature type="compositionally biased region" description="Basic residues" evidence="1">
    <location>
        <begin position="56"/>
        <end position="67"/>
    </location>
</feature>
<protein>
    <recommendedName>
        <fullName evidence="2">PsbP C-terminal domain-containing protein</fullName>
    </recommendedName>
</protein>
<proteinExistence type="predicted"/>
<dbReference type="Proteomes" id="UP001295423">
    <property type="component" value="Unassembled WGS sequence"/>
</dbReference>
<feature type="domain" description="PsbP C-terminal" evidence="2">
    <location>
        <begin position="123"/>
        <end position="270"/>
    </location>
</feature>
<evidence type="ECO:0000256" key="1">
    <source>
        <dbReference type="SAM" id="MobiDB-lite"/>
    </source>
</evidence>
<gene>
    <name evidence="3" type="ORF">CYCCA115_LOCUS18687</name>
</gene>
<dbReference type="Pfam" id="PF01789">
    <property type="entry name" value="PsbP"/>
    <property type="match status" value="1"/>
</dbReference>
<dbReference type="InterPro" id="IPR016123">
    <property type="entry name" value="Mog1/PsbP_a/b/a-sand"/>
</dbReference>
<dbReference type="PANTHER" id="PTHR31407:SF16">
    <property type="entry name" value="PSBP DOMAIN-CONTAINING PROTEIN 7, CHLOROPLASTIC"/>
    <property type="match status" value="1"/>
</dbReference>
<dbReference type="EMBL" id="CAKOGP040002058">
    <property type="protein sequence ID" value="CAJ1960350.1"/>
    <property type="molecule type" value="Genomic_DNA"/>
</dbReference>
<accession>A0AAD2JL39</accession>
<organism evidence="3 4">
    <name type="scientific">Cylindrotheca closterium</name>
    <dbReference type="NCBI Taxonomy" id="2856"/>
    <lineage>
        <taxon>Eukaryota</taxon>
        <taxon>Sar</taxon>
        <taxon>Stramenopiles</taxon>
        <taxon>Ochrophyta</taxon>
        <taxon>Bacillariophyta</taxon>
        <taxon>Bacillariophyceae</taxon>
        <taxon>Bacillariophycidae</taxon>
        <taxon>Bacillariales</taxon>
        <taxon>Bacillariaceae</taxon>
        <taxon>Cylindrotheca</taxon>
    </lineage>
</organism>
<dbReference type="InterPro" id="IPR002683">
    <property type="entry name" value="PsbP_C"/>
</dbReference>
<evidence type="ECO:0000313" key="4">
    <source>
        <dbReference type="Proteomes" id="UP001295423"/>
    </source>
</evidence>
<dbReference type="AlphaFoldDB" id="A0AAD2JL39"/>
<feature type="compositionally biased region" description="Low complexity" evidence="1">
    <location>
        <begin position="40"/>
        <end position="52"/>
    </location>
</feature>
<dbReference type="GO" id="GO:0019898">
    <property type="term" value="C:extrinsic component of membrane"/>
    <property type="evidence" value="ECO:0007669"/>
    <property type="project" value="InterPro"/>
</dbReference>
<dbReference type="Gene3D" id="3.40.1000.10">
    <property type="entry name" value="Mog1/PsbP, alpha/beta/alpha sandwich"/>
    <property type="match status" value="1"/>
</dbReference>
<dbReference type="GO" id="GO:0005509">
    <property type="term" value="F:calcium ion binding"/>
    <property type="evidence" value="ECO:0007669"/>
    <property type="project" value="InterPro"/>
</dbReference>
<evidence type="ECO:0000259" key="2">
    <source>
        <dbReference type="Pfam" id="PF01789"/>
    </source>
</evidence>
<name>A0AAD2JL39_9STRA</name>
<keyword evidence="4" id="KW-1185">Reference proteome</keyword>
<dbReference type="GO" id="GO:0015979">
    <property type="term" value="P:photosynthesis"/>
    <property type="evidence" value="ECO:0007669"/>
    <property type="project" value="InterPro"/>
</dbReference>
<dbReference type="GO" id="GO:0009523">
    <property type="term" value="C:photosystem II"/>
    <property type="evidence" value="ECO:0007669"/>
    <property type="project" value="InterPro"/>
</dbReference>